<dbReference type="PANTHER" id="PTHR12126:SF11">
    <property type="entry name" value="NADH DEHYDROGENASE [UBIQUINONE] 1 ALPHA SUBCOMPLEX SUBUNIT 9, MITOCHONDRIAL"/>
    <property type="match status" value="1"/>
</dbReference>
<dbReference type="EMBL" id="WIXP02000011">
    <property type="protein sequence ID" value="KAF6203200.1"/>
    <property type="molecule type" value="Genomic_DNA"/>
</dbReference>
<dbReference type="GO" id="GO:0044877">
    <property type="term" value="F:protein-containing complex binding"/>
    <property type="evidence" value="ECO:0007669"/>
    <property type="project" value="TreeGrafter"/>
</dbReference>
<evidence type="ECO:0000256" key="3">
    <source>
        <dbReference type="ARBA" id="ARBA00042000"/>
    </source>
</evidence>
<evidence type="ECO:0000256" key="4">
    <source>
        <dbReference type="ARBA" id="ARBA00043145"/>
    </source>
</evidence>
<protein>
    <recommendedName>
        <fullName evidence="2">NADH dehydrogenase [ubiquinone] 1 alpha subcomplex subunit 9, mitochondrial</fullName>
    </recommendedName>
    <alternativeName>
        <fullName evidence="4">Complex I-39kD</fullName>
    </alternativeName>
    <alternativeName>
        <fullName evidence="3">NADH-ubiquinone oxidoreductase 39 kDa subunit</fullName>
    </alternativeName>
</protein>
<evidence type="ECO:0000256" key="1">
    <source>
        <dbReference type="ARBA" id="ARBA00038501"/>
    </source>
</evidence>
<evidence type="ECO:0000259" key="6">
    <source>
        <dbReference type="Pfam" id="PF01370"/>
    </source>
</evidence>
<keyword evidence="8" id="KW-1185">Reference proteome</keyword>
<dbReference type="AlphaFoldDB" id="A0A8S9X217"/>
<sequence length="441" mass="50473">MLRCLEKSLRHPRRNPLCAPLILPARFYAGGKCGDEVTWDEKIKPSFQLKPVYIKKRTTAALKQGTGGRSSFSGIVATVFGASGFLGRYVVNALGKIGTQVILPYRGDFDEMRRLKLAGDLGQIHFLPYNLKDEDSICKAVMYSNTVINLVGRDWETKNYKFDDVHVKGARALAKISKAAGVEKFIHVSALNAKECPKAYMKRGGSKWLASKWEGEEAVRQEFPEAVIFRPSNMVGAEDRFTCYFANKIRHHYRWMGLYKKGTTAEKQPVYVGDVARGIVEACRCRGLQGQIFQAVGPRSYYLSELVDWFHRVMRREKAYGWPYRRYDLRWDPLMMFRISVFPLLTFGHPFGNLTWESVERECHSDEIDCSLKTLVDLGVELTLMEHIVPWVLRPYTHWAYYDQEVGEFPAPSPPEYISVLGQTDEEGEDCENTETARGRF</sequence>
<comment type="subunit">
    <text evidence="5">Complex I is composed of 45 different subunits. This a component of the hydrophobic protein fraction. Interacts with BLOC1S1. Interacts with SLC2A4. Interacts with CLOCK. Interacts with RAB5IF.</text>
</comment>
<dbReference type="CDD" id="cd05271">
    <property type="entry name" value="NDUFA9_like_SDR_a"/>
    <property type="match status" value="1"/>
</dbReference>
<dbReference type="InterPro" id="IPR051207">
    <property type="entry name" value="ComplexI_NDUFA9_subunit"/>
</dbReference>
<evidence type="ECO:0000313" key="8">
    <source>
        <dbReference type="Proteomes" id="UP000466442"/>
    </source>
</evidence>
<dbReference type="GO" id="GO:0005739">
    <property type="term" value="C:mitochondrion"/>
    <property type="evidence" value="ECO:0007669"/>
    <property type="project" value="TreeGrafter"/>
</dbReference>
<dbReference type="InterPro" id="IPR001509">
    <property type="entry name" value="Epimerase_deHydtase"/>
</dbReference>
<gene>
    <name evidence="7" type="ORF">GE061_003618</name>
</gene>
<comment type="similarity">
    <text evidence="1">Belongs to the complex I NDUFA9 subunit family.</text>
</comment>
<evidence type="ECO:0000256" key="2">
    <source>
        <dbReference type="ARBA" id="ARBA00040720"/>
    </source>
</evidence>
<dbReference type="PANTHER" id="PTHR12126">
    <property type="entry name" value="NADH-UBIQUINONE OXIDOREDUCTASE 39 KDA SUBUNIT-RELATED"/>
    <property type="match status" value="1"/>
</dbReference>
<name>A0A8S9X217_APOLU</name>
<accession>A0A8S9X217</accession>
<comment type="caution">
    <text evidence="7">The sequence shown here is derived from an EMBL/GenBank/DDBJ whole genome shotgun (WGS) entry which is preliminary data.</text>
</comment>
<dbReference type="OrthoDB" id="275457at2759"/>
<reference evidence="7" key="1">
    <citation type="journal article" date="2021" name="Mol. Ecol. Resour.">
        <title>Apolygus lucorum genome provides insights into omnivorousness and mesophyll feeding.</title>
        <authorList>
            <person name="Liu Y."/>
            <person name="Liu H."/>
            <person name="Wang H."/>
            <person name="Huang T."/>
            <person name="Liu B."/>
            <person name="Yang B."/>
            <person name="Yin L."/>
            <person name="Li B."/>
            <person name="Zhang Y."/>
            <person name="Zhang S."/>
            <person name="Jiang F."/>
            <person name="Zhang X."/>
            <person name="Ren Y."/>
            <person name="Wang B."/>
            <person name="Wang S."/>
            <person name="Lu Y."/>
            <person name="Wu K."/>
            <person name="Fan W."/>
            <person name="Wang G."/>
        </authorList>
    </citation>
    <scope>NUCLEOTIDE SEQUENCE</scope>
    <source>
        <strain evidence="7">12Hb</strain>
    </source>
</reference>
<proteinExistence type="inferred from homology"/>
<feature type="domain" description="NAD-dependent epimerase/dehydratase" evidence="6">
    <location>
        <begin position="78"/>
        <end position="291"/>
    </location>
</feature>
<dbReference type="Pfam" id="PF01370">
    <property type="entry name" value="Epimerase"/>
    <property type="match status" value="1"/>
</dbReference>
<evidence type="ECO:0000256" key="5">
    <source>
        <dbReference type="ARBA" id="ARBA00046455"/>
    </source>
</evidence>
<dbReference type="Proteomes" id="UP000466442">
    <property type="component" value="Unassembled WGS sequence"/>
</dbReference>
<organism evidence="7 8">
    <name type="scientific">Apolygus lucorum</name>
    <name type="common">Small green plant bug</name>
    <name type="synonym">Lygocoris lucorum</name>
    <dbReference type="NCBI Taxonomy" id="248454"/>
    <lineage>
        <taxon>Eukaryota</taxon>
        <taxon>Metazoa</taxon>
        <taxon>Ecdysozoa</taxon>
        <taxon>Arthropoda</taxon>
        <taxon>Hexapoda</taxon>
        <taxon>Insecta</taxon>
        <taxon>Pterygota</taxon>
        <taxon>Neoptera</taxon>
        <taxon>Paraneoptera</taxon>
        <taxon>Hemiptera</taxon>
        <taxon>Heteroptera</taxon>
        <taxon>Panheteroptera</taxon>
        <taxon>Cimicomorpha</taxon>
        <taxon>Miridae</taxon>
        <taxon>Mirini</taxon>
        <taxon>Apolygus</taxon>
    </lineage>
</organism>
<dbReference type="SUPFAM" id="SSF51735">
    <property type="entry name" value="NAD(P)-binding Rossmann-fold domains"/>
    <property type="match status" value="1"/>
</dbReference>
<dbReference type="InterPro" id="IPR036291">
    <property type="entry name" value="NAD(P)-bd_dom_sf"/>
</dbReference>
<evidence type="ECO:0000313" key="7">
    <source>
        <dbReference type="EMBL" id="KAF6203200.1"/>
    </source>
</evidence>
<dbReference type="Gene3D" id="3.40.50.720">
    <property type="entry name" value="NAD(P)-binding Rossmann-like Domain"/>
    <property type="match status" value="1"/>
</dbReference>